<dbReference type="AlphaFoldDB" id="A0A2R4M793"/>
<proteinExistence type="predicted"/>
<dbReference type="Gene3D" id="3.40.50.150">
    <property type="entry name" value="Vaccinia Virus protein VP39"/>
    <property type="match status" value="1"/>
</dbReference>
<protein>
    <recommendedName>
        <fullName evidence="2">Methyltransferase FkbM domain-containing protein</fullName>
    </recommendedName>
</protein>
<keyword evidence="1" id="KW-0949">S-adenosyl-L-methionine</keyword>
<dbReference type="Pfam" id="PF13704">
    <property type="entry name" value="Glyco_tranf_2_4"/>
    <property type="match status" value="1"/>
</dbReference>
<feature type="domain" description="Methyltransferase FkbM" evidence="2">
    <location>
        <begin position="148"/>
        <end position="299"/>
    </location>
</feature>
<sequence length="681" mass="76726">MQSCWVKCMSVSAVFAWKGQCCTIYISKRDKTNSVWVTFGNSLTLPRCASSCHFVQKDMFHGWISVNPIETLLQIDESEKKFPQTVTGRHHMYAYDETLTIHGIKVAFVPNIITPTIEKPMRKGKYEKGEVEIMRAILQPGDRLLELGAGVGVVSSVAATVEGVEAVLSIEADPNLVPMIKETWRLNGIETTELRNGVAMAKTGDPVKFYIRDNYWASSMEPDSRPYARIEEVPSAGMDTLFQEFRPTVLSCDIEGGELGLLDEVDLSGLRHIVMEVHPKVYGQEGLRKIVDMLGEKGFLPSPDTKPDSSVKRFDRVLVAGQMIEGAILPRRPYRPWGAEAPRVLIPTCMKNEGPFILEWIAWHRAIGVTDFLVFTNDCTDGTDKLLDRLDDMGIVRHMANPALGSDATNFQPVALRYLHYTREMREVDYVISMDVDEFINIRVGEGRLEDLFAATGEFDVLSMSEINHGSNNKLAYERTWVTEAYPGHQSTTPGKQKAHRGVKSITRLSPRINAIRNHRPDISQDFGQTIWRDGSGRTRPGFLKDPEMNGWDCRGAYDLVSLDHFPLRSLECFLVKMHRGDVVVADKSVSNRYWRTRNNQGETTSDLTRFGALARKEYDRLLSDPILADLHEACCAAHEARIASLAGVEEFEERKKWIFSEAWGGEIPDAYRDPSKEAAE</sequence>
<dbReference type="SUPFAM" id="SSF53335">
    <property type="entry name" value="S-adenosyl-L-methionine-dependent methyltransferases"/>
    <property type="match status" value="1"/>
</dbReference>
<dbReference type="Proteomes" id="UP000241447">
    <property type="component" value="Chromosome"/>
</dbReference>
<dbReference type="NCBIfam" id="TIGR01444">
    <property type="entry name" value="fkbM_fam"/>
    <property type="match status" value="1"/>
</dbReference>
<dbReference type="Pfam" id="PF05050">
    <property type="entry name" value="Methyltransf_21"/>
    <property type="match status" value="1"/>
</dbReference>
<evidence type="ECO:0000313" key="3">
    <source>
        <dbReference type="EMBL" id="AVW92988.1"/>
    </source>
</evidence>
<gene>
    <name evidence="3" type="ORF">DA792_19435</name>
</gene>
<name>A0A2R4M793_9RHOB</name>
<organism evidence="3 4">
    <name type="scientific">Celeribacter baekdonensis</name>
    <dbReference type="NCBI Taxonomy" id="875171"/>
    <lineage>
        <taxon>Bacteria</taxon>
        <taxon>Pseudomonadati</taxon>
        <taxon>Pseudomonadota</taxon>
        <taxon>Alphaproteobacteria</taxon>
        <taxon>Rhodobacterales</taxon>
        <taxon>Roseobacteraceae</taxon>
        <taxon>Celeribacter</taxon>
    </lineage>
</organism>
<dbReference type="GO" id="GO:0000179">
    <property type="term" value="F:rRNA (adenine-N6,N6-)-dimethyltransferase activity"/>
    <property type="evidence" value="ECO:0007669"/>
    <property type="project" value="InterPro"/>
</dbReference>
<dbReference type="EMBL" id="CP028475">
    <property type="protein sequence ID" value="AVW92988.1"/>
    <property type="molecule type" value="Genomic_DNA"/>
</dbReference>
<evidence type="ECO:0000313" key="4">
    <source>
        <dbReference type="Proteomes" id="UP000241447"/>
    </source>
</evidence>
<dbReference type="PROSITE" id="PS01131">
    <property type="entry name" value="RRNA_A_DIMETH"/>
    <property type="match status" value="1"/>
</dbReference>
<reference evidence="3 4" key="1">
    <citation type="submission" date="2018-03" db="EMBL/GenBank/DDBJ databases">
        <title>The Complete Genome of Celeribacter baekdonensis strain LH4, a Thiosulfate-Oxidizing Alphaproteobacterium Isolated from Gulf of Mexico Continental Slope Sediments.</title>
        <authorList>
            <person name="Flood B.E."/>
            <person name="Bailey J.V."/>
            <person name="Leprich D."/>
        </authorList>
    </citation>
    <scope>NUCLEOTIDE SEQUENCE [LARGE SCALE GENOMIC DNA]</scope>
    <source>
        <strain evidence="3 4">LH4</strain>
    </source>
</reference>
<evidence type="ECO:0000256" key="1">
    <source>
        <dbReference type="ARBA" id="ARBA00022691"/>
    </source>
</evidence>
<dbReference type="InterPro" id="IPR029063">
    <property type="entry name" value="SAM-dependent_MTases_sf"/>
</dbReference>
<dbReference type="InterPro" id="IPR020596">
    <property type="entry name" value="rRNA_Ade_Mease_Trfase_CS"/>
</dbReference>
<accession>A0A2R4M793</accession>
<dbReference type="InterPro" id="IPR006342">
    <property type="entry name" value="FkbM_mtfrase"/>
</dbReference>
<dbReference type="KEGG" id="cbak:DA792_19435"/>
<evidence type="ECO:0000259" key="2">
    <source>
        <dbReference type="Pfam" id="PF05050"/>
    </source>
</evidence>